<feature type="region of interest" description="Disordered" evidence="5">
    <location>
        <begin position="1"/>
        <end position="53"/>
    </location>
</feature>
<feature type="transmembrane region" description="Helical" evidence="6">
    <location>
        <begin position="468"/>
        <end position="486"/>
    </location>
</feature>
<protein>
    <submittedName>
        <fullName evidence="7">Uncharacterized protein</fullName>
    </submittedName>
</protein>
<evidence type="ECO:0000256" key="5">
    <source>
        <dbReference type="SAM" id="MobiDB-lite"/>
    </source>
</evidence>
<feature type="transmembrane region" description="Helical" evidence="6">
    <location>
        <begin position="206"/>
        <end position="226"/>
    </location>
</feature>
<evidence type="ECO:0000313" key="8">
    <source>
        <dbReference type="Proteomes" id="UP001497497"/>
    </source>
</evidence>
<feature type="transmembrane region" description="Helical" evidence="6">
    <location>
        <begin position="180"/>
        <end position="200"/>
    </location>
</feature>
<dbReference type="Proteomes" id="UP001497497">
    <property type="component" value="Unassembled WGS sequence"/>
</dbReference>
<feature type="transmembrane region" description="Helical" evidence="6">
    <location>
        <begin position="287"/>
        <end position="310"/>
    </location>
</feature>
<accession>A0AAV2IMY2</accession>
<evidence type="ECO:0000313" key="7">
    <source>
        <dbReference type="EMBL" id="CAL1547646.1"/>
    </source>
</evidence>
<keyword evidence="2 6" id="KW-0812">Transmembrane</keyword>
<evidence type="ECO:0000256" key="4">
    <source>
        <dbReference type="ARBA" id="ARBA00023136"/>
    </source>
</evidence>
<comment type="caution">
    <text evidence="7">The sequence shown here is derived from an EMBL/GenBank/DDBJ whole genome shotgun (WGS) entry which is preliminary data.</text>
</comment>
<reference evidence="7 8" key="1">
    <citation type="submission" date="2024-04" db="EMBL/GenBank/DDBJ databases">
        <authorList>
            <consortium name="Genoscope - CEA"/>
            <person name="William W."/>
        </authorList>
    </citation>
    <scope>NUCLEOTIDE SEQUENCE [LARGE SCALE GENOMIC DNA]</scope>
</reference>
<dbReference type="PANTHER" id="PTHR11785:SF512">
    <property type="entry name" value="SOBREMESA, ISOFORM B"/>
    <property type="match status" value="1"/>
</dbReference>
<name>A0AAV2IMY2_LYMST</name>
<gene>
    <name evidence="7" type="ORF">GSLYS_00020963001</name>
</gene>
<feature type="compositionally biased region" description="Acidic residues" evidence="5">
    <location>
        <begin position="713"/>
        <end position="729"/>
    </location>
</feature>
<feature type="compositionally biased region" description="Low complexity" evidence="5">
    <location>
        <begin position="757"/>
        <end position="770"/>
    </location>
</feature>
<feature type="transmembrane region" description="Helical" evidence="6">
    <location>
        <begin position="409"/>
        <end position="429"/>
    </location>
</feature>
<feature type="compositionally biased region" description="Basic and acidic residues" evidence="5">
    <location>
        <begin position="32"/>
        <end position="52"/>
    </location>
</feature>
<feature type="transmembrane region" description="Helical" evidence="6">
    <location>
        <begin position="60"/>
        <end position="79"/>
    </location>
</feature>
<feature type="transmembrane region" description="Helical" evidence="6">
    <location>
        <begin position="441"/>
        <end position="462"/>
    </location>
</feature>
<evidence type="ECO:0000256" key="3">
    <source>
        <dbReference type="ARBA" id="ARBA00022989"/>
    </source>
</evidence>
<evidence type="ECO:0000256" key="6">
    <source>
        <dbReference type="SAM" id="Phobius"/>
    </source>
</evidence>
<dbReference type="AlphaFoldDB" id="A0AAV2IMY2"/>
<dbReference type="InterPro" id="IPR002293">
    <property type="entry name" value="AA/rel_permease1"/>
</dbReference>
<proteinExistence type="predicted"/>
<evidence type="ECO:0000256" key="1">
    <source>
        <dbReference type="ARBA" id="ARBA00004141"/>
    </source>
</evidence>
<dbReference type="EMBL" id="CAXITT010001031">
    <property type="protein sequence ID" value="CAL1547646.1"/>
    <property type="molecule type" value="Genomic_DNA"/>
</dbReference>
<feature type="transmembrane region" description="Helical" evidence="6">
    <location>
        <begin position="330"/>
        <end position="349"/>
    </location>
</feature>
<dbReference type="GO" id="GO:0016020">
    <property type="term" value="C:membrane"/>
    <property type="evidence" value="ECO:0007669"/>
    <property type="project" value="UniProtKB-SubCell"/>
</dbReference>
<feature type="compositionally biased region" description="Basic and acidic residues" evidence="5">
    <location>
        <begin position="733"/>
        <end position="744"/>
    </location>
</feature>
<dbReference type="Pfam" id="PF13520">
    <property type="entry name" value="AA_permease_2"/>
    <property type="match status" value="1"/>
</dbReference>
<feature type="transmembrane region" description="Helical" evidence="6">
    <location>
        <begin position="85"/>
        <end position="113"/>
    </location>
</feature>
<keyword evidence="3 6" id="KW-1133">Transmembrane helix</keyword>
<feature type="compositionally biased region" description="Polar residues" evidence="5">
    <location>
        <begin position="665"/>
        <end position="676"/>
    </location>
</feature>
<keyword evidence="4 6" id="KW-0472">Membrane</keyword>
<dbReference type="GO" id="GO:0015179">
    <property type="term" value="F:L-amino acid transmembrane transporter activity"/>
    <property type="evidence" value="ECO:0007669"/>
    <property type="project" value="TreeGrafter"/>
</dbReference>
<organism evidence="7 8">
    <name type="scientific">Lymnaea stagnalis</name>
    <name type="common">Great pond snail</name>
    <name type="synonym">Helix stagnalis</name>
    <dbReference type="NCBI Taxonomy" id="6523"/>
    <lineage>
        <taxon>Eukaryota</taxon>
        <taxon>Metazoa</taxon>
        <taxon>Spiralia</taxon>
        <taxon>Lophotrochozoa</taxon>
        <taxon>Mollusca</taxon>
        <taxon>Gastropoda</taxon>
        <taxon>Heterobranchia</taxon>
        <taxon>Euthyneura</taxon>
        <taxon>Panpulmonata</taxon>
        <taxon>Hygrophila</taxon>
        <taxon>Lymnaeoidea</taxon>
        <taxon>Lymnaeidae</taxon>
        <taxon>Lymnaea</taxon>
    </lineage>
</organism>
<feature type="region of interest" description="Disordered" evidence="5">
    <location>
        <begin position="652"/>
        <end position="835"/>
    </location>
</feature>
<dbReference type="PANTHER" id="PTHR11785">
    <property type="entry name" value="AMINO ACID TRANSPORTER"/>
    <property type="match status" value="1"/>
</dbReference>
<dbReference type="InterPro" id="IPR050598">
    <property type="entry name" value="AminoAcid_Transporter"/>
</dbReference>
<keyword evidence="8" id="KW-1185">Reference proteome</keyword>
<sequence length="857" mass="93690">MNRRQGMYKRGSAFAEGHRPSVTWSIRTRGSIGEDGRTRQEDGGKRDEKQGGKDALGNEIGLLYGGSLVMNAIIGPGIFGTPKGVLAGVGSVGMSLVMWTFAGVFSMCAALCFAELRESVKREGVEYAYITEAFGPLAGYVYSWMRIAAAEPCATAVFALAFTDYVTDAIYDDCGPPETFVVIVASMAVLSMALVNVMSTKLSERLQMLATVGKIAALSVVIGMGIKRMLYPTGKVKVIDEGMAGSTWSPTHLAFACYNGLWAYGGWSNVNHVTSGIKKPPRNVPRIVKTVLPLVLIIYLMTVLSFFTVMSKEELLHSRAIGVTWAQNCLNAASSIISVGVGLIALGSVNATFLSSGRLSGVAAKNGQMPDVVSWVHVRSKTPLLTVALRCVIAILVMCVADGQELLRFYIFTVWLFHGLSILALLFLRYKNKHKKRPYKVDLWIPVVVVTGIAYLLLAPFLEAPKKEFVTALVLIGVSLLSYYPINWLKSMKVVNVPDQITIWLQLFLRIAPKRDLRRERRSILRTMNMFARESIIITPNVAPSDEAMRRFSRRMSHFSRVEGSPALLRRLDDDQTRTSLRRRIQRRNSLAEMDISSRRRSTMLPFDSKASPAIIRKKASLGSNSFSQADLVKLKSPPSLPILKNRFNTTPEATEETKPGHLAPTSSSLHASHQSLRPHPSTIPEEEASNGTLAGAAAKPQRVEAQEAPPPQEEELQVIADFESDGGGEYEVLAHPDDVRRMSYVEPELSLEKNSDSSTSDSDSSNSGADDMRKSIFARIFASSSSSSSSSSSDSMEEEGSNDERGSVPSIFYISTDDLNVDTDEGEGEGHASTATVRVNLADDMSKSRSPPQSDV</sequence>
<comment type="subcellular location">
    <subcellularLocation>
        <location evidence="1">Membrane</location>
        <topology evidence="1">Multi-pass membrane protein</topology>
    </subcellularLocation>
</comment>
<evidence type="ECO:0000256" key="2">
    <source>
        <dbReference type="ARBA" id="ARBA00022692"/>
    </source>
</evidence>
<dbReference type="Gene3D" id="1.20.1740.10">
    <property type="entry name" value="Amino acid/polyamine transporter I"/>
    <property type="match status" value="1"/>
</dbReference>
<feature type="compositionally biased region" description="Low complexity" evidence="5">
    <location>
        <begin position="784"/>
        <end position="795"/>
    </location>
</feature>